<reference evidence="2" key="1">
    <citation type="journal article" date="2019" name="Int. J. Syst. Evol. Microbiol.">
        <title>The Global Catalogue of Microorganisms (GCM) 10K type strain sequencing project: providing services to taxonomists for standard genome sequencing and annotation.</title>
        <authorList>
            <consortium name="The Broad Institute Genomics Platform"/>
            <consortium name="The Broad Institute Genome Sequencing Center for Infectious Disease"/>
            <person name="Wu L."/>
            <person name="Ma J."/>
        </authorList>
    </citation>
    <scope>NUCLEOTIDE SEQUENCE [LARGE SCALE GENOMIC DNA]</scope>
    <source>
        <strain evidence="2">JCM 3399</strain>
    </source>
</reference>
<protein>
    <submittedName>
        <fullName evidence="1">Uncharacterized protein</fullName>
    </submittedName>
</protein>
<name>A0ABQ2VJK1_9ACTN</name>
<organism evidence="1 2">
    <name type="scientific">Streptomyces albospinus</name>
    <dbReference type="NCBI Taxonomy" id="285515"/>
    <lineage>
        <taxon>Bacteria</taxon>
        <taxon>Bacillati</taxon>
        <taxon>Actinomycetota</taxon>
        <taxon>Actinomycetes</taxon>
        <taxon>Kitasatosporales</taxon>
        <taxon>Streptomycetaceae</taxon>
        <taxon>Streptomyces</taxon>
    </lineage>
</organism>
<proteinExistence type="predicted"/>
<comment type="caution">
    <text evidence="1">The sequence shown here is derived from an EMBL/GenBank/DDBJ whole genome shotgun (WGS) entry which is preliminary data.</text>
</comment>
<dbReference type="EMBL" id="BMRP01000029">
    <property type="protein sequence ID" value="GGU87278.1"/>
    <property type="molecule type" value="Genomic_DNA"/>
</dbReference>
<sequence length="149" mass="16228">MAVLLDQTVRVLGLERGIRGALRRWQPIQWPDGLLDAAALLDQGPGDERRALREEMQDVHACSVDEPVVEPRPVLGQLPACVRHLCPTSAREPLGPEPDGLHIVHVQLAEAVQRPAHSVGDGRVLAPVARAHPPHKSNALQICNVLSFL</sequence>
<accession>A0ABQ2VJK1</accession>
<evidence type="ECO:0000313" key="1">
    <source>
        <dbReference type="EMBL" id="GGU87278.1"/>
    </source>
</evidence>
<dbReference type="Proteomes" id="UP000654471">
    <property type="component" value="Unassembled WGS sequence"/>
</dbReference>
<keyword evidence="2" id="KW-1185">Reference proteome</keyword>
<evidence type="ECO:0000313" key="2">
    <source>
        <dbReference type="Proteomes" id="UP000654471"/>
    </source>
</evidence>
<gene>
    <name evidence="1" type="ORF">GCM10010211_61900</name>
</gene>